<protein>
    <submittedName>
        <fullName evidence="1">Uncharacterized protein</fullName>
    </submittedName>
</protein>
<evidence type="ECO:0000313" key="1">
    <source>
        <dbReference type="EMBL" id="GFQ85269.1"/>
    </source>
</evidence>
<reference evidence="1" key="1">
    <citation type="submission" date="2020-07" db="EMBL/GenBank/DDBJ databases">
        <title>Multicomponent nature underlies the extraordinary mechanical properties of spider dragline silk.</title>
        <authorList>
            <person name="Kono N."/>
            <person name="Nakamura H."/>
            <person name="Mori M."/>
            <person name="Yoshida Y."/>
            <person name="Ohtoshi R."/>
            <person name="Malay A.D."/>
            <person name="Moran D.A.P."/>
            <person name="Tomita M."/>
            <person name="Numata K."/>
            <person name="Arakawa K."/>
        </authorList>
    </citation>
    <scope>NUCLEOTIDE SEQUENCE</scope>
</reference>
<dbReference type="Proteomes" id="UP000887116">
    <property type="component" value="Unassembled WGS sequence"/>
</dbReference>
<name>A0A8X6HEW4_TRICU</name>
<accession>A0A8X6HEW4</accession>
<proteinExistence type="predicted"/>
<dbReference type="EMBL" id="BMAO01032866">
    <property type="protein sequence ID" value="GFQ85269.1"/>
    <property type="molecule type" value="Genomic_DNA"/>
</dbReference>
<comment type="caution">
    <text evidence="1">The sequence shown here is derived from an EMBL/GenBank/DDBJ whole genome shotgun (WGS) entry which is preliminary data.</text>
</comment>
<gene>
    <name evidence="1" type="ORF">TNCT_345971</name>
</gene>
<sequence>MHHIESSLAVSPRCDRAHFKRRCTKKSTASIEIMHPTRRQASLISFSLLDIRIHKKYYGKKRWNTSRQIKI</sequence>
<evidence type="ECO:0000313" key="2">
    <source>
        <dbReference type="Proteomes" id="UP000887116"/>
    </source>
</evidence>
<dbReference type="AlphaFoldDB" id="A0A8X6HEW4"/>
<keyword evidence="2" id="KW-1185">Reference proteome</keyword>
<organism evidence="1 2">
    <name type="scientific">Trichonephila clavata</name>
    <name type="common">Joro spider</name>
    <name type="synonym">Nephila clavata</name>
    <dbReference type="NCBI Taxonomy" id="2740835"/>
    <lineage>
        <taxon>Eukaryota</taxon>
        <taxon>Metazoa</taxon>
        <taxon>Ecdysozoa</taxon>
        <taxon>Arthropoda</taxon>
        <taxon>Chelicerata</taxon>
        <taxon>Arachnida</taxon>
        <taxon>Araneae</taxon>
        <taxon>Araneomorphae</taxon>
        <taxon>Entelegynae</taxon>
        <taxon>Araneoidea</taxon>
        <taxon>Nephilidae</taxon>
        <taxon>Trichonephila</taxon>
    </lineage>
</organism>